<evidence type="ECO:0000256" key="6">
    <source>
        <dbReference type="ARBA" id="ARBA00022679"/>
    </source>
</evidence>
<dbReference type="GO" id="GO:0047620">
    <property type="term" value="F:acylglycerol kinase activity"/>
    <property type="evidence" value="ECO:0007669"/>
    <property type="project" value="UniProtKB-EC"/>
</dbReference>
<dbReference type="EC" id="2.7.1.107" evidence="5"/>
<evidence type="ECO:0000256" key="22">
    <source>
        <dbReference type="ARBA" id="ARBA00026096"/>
    </source>
</evidence>
<evidence type="ECO:0000256" key="11">
    <source>
        <dbReference type="ARBA" id="ARBA00023098"/>
    </source>
</evidence>
<evidence type="ECO:0000256" key="10">
    <source>
        <dbReference type="ARBA" id="ARBA00022840"/>
    </source>
</evidence>
<evidence type="ECO:0000256" key="20">
    <source>
        <dbReference type="ARBA" id="ARBA00024636"/>
    </source>
</evidence>
<dbReference type="InterPro" id="IPR050187">
    <property type="entry name" value="Lipid_Phosphate_FormReg"/>
</dbReference>
<dbReference type="GO" id="GO:0001729">
    <property type="term" value="F:ceramide kinase activity"/>
    <property type="evidence" value="ECO:0007669"/>
    <property type="project" value="UniProtKB-EC"/>
</dbReference>
<accession>A0A8J5CD90</accession>
<feature type="domain" description="DAGKc" evidence="30">
    <location>
        <begin position="61"/>
        <end position="203"/>
    </location>
</feature>
<dbReference type="Proteomes" id="UP000770661">
    <property type="component" value="Unassembled WGS sequence"/>
</dbReference>
<proteinExistence type="inferred from homology"/>
<sequence>MSRLVRIFQTLRTHKKKSVVFSAVLGAGLNYAKDKYEESVMMRQLCEEAMSYGEVQRPLGEADRHITVLLNPAAQDGKSKAAFDKYCAPLLHLAGLKVAVVRTEHEGQARELMAVMEKTSAVVVAGGDGTLAEVLTGLLRRPDHREASRRFPIGILPLGYTNSAAATVWGFTGGSKPRHLAEATMAIVRDVRRPLDVMEITPQKPGQEAPAKPVFAASEVVWGALRDAATRKDNYWYWPGLKKYMTYVFSSYKDLAWDCSAEVDYTLPCSGCSKCHAKNQLEAQTPDPNAPRPMRRWWMNYLPRTKPVMGQQKEGEDEPDYSLITNDACGQQHHLSLGRVCELTVATGNTPHATDTPSYALTLRTGLEDIGVVDFIQEGWSREWSGVRQYVEERLIGQLSITPTAPSTTAKGEERELNIDSENFEVRAMTLRPRPRAVTIFGPPRPPLVQAAT</sequence>
<comment type="catalytic activity">
    <reaction evidence="29">
        <text>N-(hexanoyl)sphing-4-enine + ATP = N-hexanoylsphing-4-enine 1-phosphate + ADP + H(+)</text>
        <dbReference type="Rhea" id="RHEA:43312"/>
        <dbReference type="ChEBI" id="CHEBI:15378"/>
        <dbReference type="ChEBI" id="CHEBI:30616"/>
        <dbReference type="ChEBI" id="CHEBI:63867"/>
        <dbReference type="ChEBI" id="CHEBI:82959"/>
        <dbReference type="ChEBI" id="CHEBI:456216"/>
    </reaction>
    <physiologicalReaction direction="left-to-right" evidence="29">
        <dbReference type="Rhea" id="RHEA:43313"/>
    </physiologicalReaction>
</comment>
<comment type="similarity">
    <text evidence="21">Belongs to the AGK family.</text>
</comment>
<gene>
    <name evidence="31" type="primary">AGK</name>
    <name evidence="31" type="ORF">GWK47_050817</name>
</gene>
<keyword evidence="12" id="KW-0496">Mitochondrion</keyword>
<evidence type="ECO:0000256" key="7">
    <source>
        <dbReference type="ARBA" id="ARBA00022741"/>
    </source>
</evidence>
<evidence type="ECO:0000256" key="25">
    <source>
        <dbReference type="ARBA" id="ARBA00030553"/>
    </source>
</evidence>
<evidence type="ECO:0000256" key="1">
    <source>
        <dbReference type="ARBA" id="ARBA00001946"/>
    </source>
</evidence>
<dbReference type="Gene3D" id="3.40.50.10330">
    <property type="entry name" value="Probable inorganic polyphosphate/atp-NAD kinase, domain 1"/>
    <property type="match status" value="1"/>
</dbReference>
<comment type="catalytic activity">
    <reaction evidence="14">
        <text>1,2-di-(9Z-octadecenoyl)-sn-glycerol + ATP = 1,2-di-(9Z-octadecenoyl)-sn-glycero-3-phosphate + ADP + H(+)</text>
        <dbReference type="Rhea" id="RHEA:40327"/>
        <dbReference type="ChEBI" id="CHEBI:15378"/>
        <dbReference type="ChEBI" id="CHEBI:30616"/>
        <dbReference type="ChEBI" id="CHEBI:52333"/>
        <dbReference type="ChEBI" id="CHEBI:74546"/>
        <dbReference type="ChEBI" id="CHEBI:456216"/>
    </reaction>
    <physiologicalReaction direction="left-to-right" evidence="14">
        <dbReference type="Rhea" id="RHEA:40328"/>
    </physiologicalReaction>
</comment>
<evidence type="ECO:0000256" key="27">
    <source>
        <dbReference type="ARBA" id="ARBA00048034"/>
    </source>
</evidence>
<comment type="catalytic activity">
    <reaction evidence="16">
        <text>1-(5Z,8Z,11Z,14Z-eicosatetraenoyl)-sn-glycerol + ATP = 1-(5Z,8Z,11Z,14Z-eicosatetraenoyl)-sn-glycero-3-phosphate + ADP + H(+)</text>
        <dbReference type="Rhea" id="RHEA:43328"/>
        <dbReference type="ChEBI" id="CHEBI:15378"/>
        <dbReference type="ChEBI" id="CHEBI:30616"/>
        <dbReference type="ChEBI" id="CHEBI:34071"/>
        <dbReference type="ChEBI" id="CHEBI:74938"/>
        <dbReference type="ChEBI" id="CHEBI:456216"/>
    </reaction>
    <physiologicalReaction direction="left-to-right" evidence="16">
        <dbReference type="Rhea" id="RHEA:43329"/>
    </physiologicalReaction>
</comment>
<evidence type="ECO:0000256" key="18">
    <source>
        <dbReference type="ARBA" id="ARBA00024512"/>
    </source>
</evidence>
<evidence type="ECO:0000256" key="28">
    <source>
        <dbReference type="ARBA" id="ARBA00048663"/>
    </source>
</evidence>
<dbReference type="GO" id="GO:0046513">
    <property type="term" value="P:ceramide biosynthetic process"/>
    <property type="evidence" value="ECO:0007669"/>
    <property type="project" value="TreeGrafter"/>
</dbReference>
<protein>
    <recommendedName>
        <fullName evidence="24">Acylglycerol kinase, mitochondrial</fullName>
        <ecNumber evidence="5">2.7.1.107</ecNumber>
        <ecNumber evidence="22">2.7.1.138</ecNumber>
        <ecNumber evidence="23">2.7.1.94</ecNumber>
    </recommendedName>
    <alternativeName>
        <fullName evidence="25">Multiple substrate lipid kinase</fullName>
    </alternativeName>
</protein>
<keyword evidence="10" id="KW-0067">ATP-binding</keyword>
<comment type="catalytic activity">
    <reaction evidence="26">
        <text>a 2-acylglycerol + ATP = a 2-acyl-sn-glycerol 3-phosphate + ADP + H(+)</text>
        <dbReference type="Rhea" id="RHEA:39847"/>
        <dbReference type="ChEBI" id="CHEBI:15378"/>
        <dbReference type="ChEBI" id="CHEBI:17389"/>
        <dbReference type="ChEBI" id="CHEBI:30616"/>
        <dbReference type="ChEBI" id="CHEBI:64982"/>
        <dbReference type="ChEBI" id="CHEBI:456216"/>
    </reaction>
    <physiologicalReaction direction="left-to-right" evidence="26">
        <dbReference type="Rhea" id="RHEA:39848"/>
    </physiologicalReaction>
</comment>
<comment type="catalytic activity">
    <reaction evidence="18">
        <text>a 1-acyl-sn-glycerol + ATP = a 1-acyl-sn-glycero-3-phosphate + ADP + H(+)</text>
        <dbReference type="Rhea" id="RHEA:33747"/>
        <dbReference type="ChEBI" id="CHEBI:15378"/>
        <dbReference type="ChEBI" id="CHEBI:30616"/>
        <dbReference type="ChEBI" id="CHEBI:57970"/>
        <dbReference type="ChEBI" id="CHEBI:64683"/>
        <dbReference type="ChEBI" id="CHEBI:456216"/>
    </reaction>
    <physiologicalReaction direction="left-to-right" evidence="18">
        <dbReference type="Rhea" id="RHEA:33748"/>
    </physiologicalReaction>
</comment>
<evidence type="ECO:0000256" key="8">
    <source>
        <dbReference type="ARBA" id="ARBA00022777"/>
    </source>
</evidence>
<evidence type="ECO:0000256" key="16">
    <source>
        <dbReference type="ARBA" id="ARBA00024483"/>
    </source>
</evidence>
<dbReference type="InterPro" id="IPR016064">
    <property type="entry name" value="NAD/diacylglycerol_kinase_sf"/>
</dbReference>
<evidence type="ECO:0000256" key="12">
    <source>
        <dbReference type="ARBA" id="ARBA00023128"/>
    </source>
</evidence>
<dbReference type="InterPro" id="IPR017438">
    <property type="entry name" value="ATP-NAD_kinase_N"/>
</dbReference>
<dbReference type="AlphaFoldDB" id="A0A8J5CD90"/>
<dbReference type="PANTHER" id="PTHR12358">
    <property type="entry name" value="SPHINGOSINE KINASE"/>
    <property type="match status" value="1"/>
</dbReference>
<keyword evidence="32" id="KW-1185">Reference proteome</keyword>
<evidence type="ECO:0000256" key="17">
    <source>
        <dbReference type="ARBA" id="ARBA00024505"/>
    </source>
</evidence>
<dbReference type="GO" id="GO:0046512">
    <property type="term" value="P:sphingosine biosynthetic process"/>
    <property type="evidence" value="ECO:0007669"/>
    <property type="project" value="TreeGrafter"/>
</dbReference>
<dbReference type="SUPFAM" id="SSF111331">
    <property type="entry name" value="NAD kinase/diacylglycerol kinase-like"/>
    <property type="match status" value="1"/>
</dbReference>
<evidence type="ECO:0000256" key="24">
    <source>
        <dbReference type="ARBA" id="ARBA00026142"/>
    </source>
</evidence>
<evidence type="ECO:0000256" key="23">
    <source>
        <dbReference type="ARBA" id="ARBA00026098"/>
    </source>
</evidence>
<dbReference type="InterPro" id="IPR045579">
    <property type="entry name" value="AGK_C"/>
</dbReference>
<dbReference type="EMBL" id="JACEEZ010014788">
    <property type="protein sequence ID" value="KAG0719268.1"/>
    <property type="molecule type" value="Genomic_DNA"/>
</dbReference>
<comment type="catalytic activity">
    <reaction evidence="28">
        <text>a monoacylglycerol + ATP = a monoacyl-sn-glycero-3-phosphate + ADP + H(+)</text>
        <dbReference type="Rhea" id="RHEA:19293"/>
        <dbReference type="ChEBI" id="CHEBI:15378"/>
        <dbReference type="ChEBI" id="CHEBI:17408"/>
        <dbReference type="ChEBI" id="CHEBI:30616"/>
        <dbReference type="ChEBI" id="CHEBI:77589"/>
        <dbReference type="ChEBI" id="CHEBI:456216"/>
        <dbReference type="EC" id="2.7.1.94"/>
    </reaction>
    <physiologicalReaction direction="left-to-right" evidence="28">
        <dbReference type="Rhea" id="RHEA:19294"/>
    </physiologicalReaction>
</comment>
<dbReference type="Pfam" id="PF00781">
    <property type="entry name" value="DAGK_cat"/>
    <property type="match status" value="1"/>
</dbReference>
<evidence type="ECO:0000256" key="15">
    <source>
        <dbReference type="ARBA" id="ARBA00023411"/>
    </source>
</evidence>
<dbReference type="PROSITE" id="PS50146">
    <property type="entry name" value="DAGK"/>
    <property type="match status" value="1"/>
</dbReference>
<organism evidence="31 32">
    <name type="scientific">Chionoecetes opilio</name>
    <name type="common">Atlantic snow crab</name>
    <name type="synonym">Cancer opilio</name>
    <dbReference type="NCBI Taxonomy" id="41210"/>
    <lineage>
        <taxon>Eukaryota</taxon>
        <taxon>Metazoa</taxon>
        <taxon>Ecdysozoa</taxon>
        <taxon>Arthropoda</taxon>
        <taxon>Crustacea</taxon>
        <taxon>Multicrustacea</taxon>
        <taxon>Malacostraca</taxon>
        <taxon>Eumalacostraca</taxon>
        <taxon>Eucarida</taxon>
        <taxon>Decapoda</taxon>
        <taxon>Pleocyemata</taxon>
        <taxon>Brachyura</taxon>
        <taxon>Eubrachyura</taxon>
        <taxon>Majoidea</taxon>
        <taxon>Majidae</taxon>
        <taxon>Chionoecetes</taxon>
    </lineage>
</organism>
<dbReference type="GO" id="GO:0005524">
    <property type="term" value="F:ATP binding"/>
    <property type="evidence" value="ECO:0007669"/>
    <property type="project" value="UniProtKB-KW"/>
</dbReference>
<dbReference type="InterPro" id="IPR001206">
    <property type="entry name" value="Diacylglycerol_kinase_cat_dom"/>
</dbReference>
<comment type="catalytic activity">
    <reaction evidence="19">
        <text>2-(5Z,8Z,11Z,14Z-eicosatetraenoyl)-glycerol + ATP = 2-(5Z,8Z,11Z,14Z-eicosatetraenoyl)-sn-glycero-3-phosphate + ADP + H(+)</text>
        <dbReference type="Rhea" id="RHEA:43316"/>
        <dbReference type="ChEBI" id="CHEBI:15378"/>
        <dbReference type="ChEBI" id="CHEBI:30616"/>
        <dbReference type="ChEBI" id="CHEBI:52392"/>
        <dbReference type="ChEBI" id="CHEBI:78209"/>
        <dbReference type="ChEBI" id="CHEBI:456216"/>
    </reaction>
    <physiologicalReaction direction="left-to-right" evidence="19">
        <dbReference type="Rhea" id="RHEA:43317"/>
    </physiologicalReaction>
</comment>
<dbReference type="GO" id="GO:0005758">
    <property type="term" value="C:mitochondrial intermembrane space"/>
    <property type="evidence" value="ECO:0007669"/>
    <property type="project" value="UniProtKB-SubCell"/>
</dbReference>
<comment type="cofactor">
    <cofactor evidence="1">
        <name>Mg(2+)</name>
        <dbReference type="ChEBI" id="CHEBI:18420"/>
    </cofactor>
</comment>
<keyword evidence="9" id="KW-0999">Mitochondrion inner membrane</keyword>
<evidence type="ECO:0000256" key="29">
    <source>
        <dbReference type="ARBA" id="ARBA00048876"/>
    </source>
</evidence>
<dbReference type="EC" id="2.7.1.138" evidence="22"/>
<reference evidence="31" key="1">
    <citation type="submission" date="2020-07" db="EMBL/GenBank/DDBJ databases">
        <title>The High-quality genome of the commercially important snow crab, Chionoecetes opilio.</title>
        <authorList>
            <person name="Jeong J.-H."/>
            <person name="Ryu S."/>
        </authorList>
    </citation>
    <scope>NUCLEOTIDE SEQUENCE</scope>
    <source>
        <strain evidence="31">MADBK_172401_WGS</strain>
        <tissue evidence="31">Digestive gland</tissue>
    </source>
</reference>
<evidence type="ECO:0000259" key="30">
    <source>
        <dbReference type="PROSITE" id="PS50146"/>
    </source>
</evidence>
<dbReference type="GO" id="GO:0005743">
    <property type="term" value="C:mitochondrial inner membrane"/>
    <property type="evidence" value="ECO:0007669"/>
    <property type="project" value="UniProtKB-SubCell"/>
</dbReference>
<evidence type="ECO:0000256" key="4">
    <source>
        <dbReference type="ARBA" id="ARBA00005175"/>
    </source>
</evidence>
<comment type="catalytic activity">
    <reaction evidence="20">
        <text>1-hexadecanoyl-sn-glycerol + ATP = 1-hexadecanoyl-sn-glycero-3-phosphate + ADP + H(+)</text>
        <dbReference type="Rhea" id="RHEA:43308"/>
        <dbReference type="ChEBI" id="CHEBI:15378"/>
        <dbReference type="ChEBI" id="CHEBI:30616"/>
        <dbReference type="ChEBI" id="CHEBI:57518"/>
        <dbReference type="ChEBI" id="CHEBI:75542"/>
        <dbReference type="ChEBI" id="CHEBI:456216"/>
    </reaction>
    <physiologicalReaction direction="left-to-right" evidence="20">
        <dbReference type="Rhea" id="RHEA:43309"/>
    </physiologicalReaction>
</comment>
<evidence type="ECO:0000256" key="5">
    <source>
        <dbReference type="ARBA" id="ARBA00012133"/>
    </source>
</evidence>
<dbReference type="PANTHER" id="PTHR12358:SF31">
    <property type="entry name" value="ACYLGLYCEROL KINASE, MITOCHONDRIAL"/>
    <property type="match status" value="1"/>
</dbReference>
<dbReference type="UniPathway" id="UPA00230"/>
<keyword evidence="7" id="KW-0547">Nucleotide-binding</keyword>
<comment type="subcellular location">
    <subcellularLocation>
        <location evidence="3">Mitochondrion inner membrane</location>
        <topology evidence="3">Peripheral membrane protein</topology>
    </subcellularLocation>
    <subcellularLocation>
        <location evidence="2">Mitochondrion intermembrane space</location>
    </subcellularLocation>
</comment>
<evidence type="ECO:0000256" key="19">
    <source>
        <dbReference type="ARBA" id="ARBA00024556"/>
    </source>
</evidence>
<evidence type="ECO:0000313" key="31">
    <source>
        <dbReference type="EMBL" id="KAG0719268.1"/>
    </source>
</evidence>
<comment type="caution">
    <text evidence="31">The sequence shown here is derived from an EMBL/GenBank/DDBJ whole genome shotgun (WGS) entry which is preliminary data.</text>
</comment>
<evidence type="ECO:0000256" key="9">
    <source>
        <dbReference type="ARBA" id="ARBA00022792"/>
    </source>
</evidence>
<dbReference type="EC" id="2.7.1.94" evidence="23"/>
<evidence type="ECO:0000256" key="26">
    <source>
        <dbReference type="ARBA" id="ARBA00044480"/>
    </source>
</evidence>
<dbReference type="SMART" id="SM00046">
    <property type="entry name" value="DAGKc"/>
    <property type="match status" value="1"/>
</dbReference>
<keyword evidence="13" id="KW-0472">Membrane</keyword>
<dbReference type="GO" id="GO:0004143">
    <property type="term" value="F:ATP-dependent diacylglycerol kinase activity"/>
    <property type="evidence" value="ECO:0007669"/>
    <property type="project" value="UniProtKB-EC"/>
</dbReference>
<dbReference type="OrthoDB" id="9979394at2759"/>
<evidence type="ECO:0000256" key="2">
    <source>
        <dbReference type="ARBA" id="ARBA00004569"/>
    </source>
</evidence>
<name>A0A8J5CD90_CHIOP</name>
<comment type="pathway">
    <text evidence="4">Lipid metabolism; glycerolipid metabolism.</text>
</comment>
<evidence type="ECO:0000256" key="3">
    <source>
        <dbReference type="ARBA" id="ARBA00004637"/>
    </source>
</evidence>
<keyword evidence="8 31" id="KW-0418">Kinase</keyword>
<dbReference type="Pfam" id="PF19712">
    <property type="entry name" value="AGK_C"/>
    <property type="match status" value="1"/>
</dbReference>
<evidence type="ECO:0000313" key="32">
    <source>
        <dbReference type="Proteomes" id="UP000770661"/>
    </source>
</evidence>
<dbReference type="GO" id="GO:0046486">
    <property type="term" value="P:glycerolipid metabolic process"/>
    <property type="evidence" value="ECO:0007669"/>
    <property type="project" value="UniProtKB-UniPathway"/>
</dbReference>
<evidence type="ECO:0000256" key="21">
    <source>
        <dbReference type="ARBA" id="ARBA00025749"/>
    </source>
</evidence>
<comment type="catalytic activity">
    <reaction evidence="15">
        <text>a 1,2-diacyl-sn-glycerol + ATP = a 1,2-diacyl-sn-glycero-3-phosphate + ADP + H(+)</text>
        <dbReference type="Rhea" id="RHEA:10272"/>
        <dbReference type="ChEBI" id="CHEBI:15378"/>
        <dbReference type="ChEBI" id="CHEBI:17815"/>
        <dbReference type="ChEBI" id="CHEBI:30616"/>
        <dbReference type="ChEBI" id="CHEBI:58608"/>
        <dbReference type="ChEBI" id="CHEBI:456216"/>
        <dbReference type="EC" id="2.7.1.107"/>
    </reaction>
    <physiologicalReaction direction="left-to-right" evidence="15">
        <dbReference type="Rhea" id="RHEA:10273"/>
    </physiologicalReaction>
</comment>
<evidence type="ECO:0000256" key="14">
    <source>
        <dbReference type="ARBA" id="ARBA00023371"/>
    </source>
</evidence>
<keyword evidence="6" id="KW-0808">Transferase</keyword>
<evidence type="ECO:0000256" key="13">
    <source>
        <dbReference type="ARBA" id="ARBA00023136"/>
    </source>
</evidence>
<comment type="catalytic activity">
    <reaction evidence="27">
        <text>an N-acylsphing-4-enine + ATP = an N-acylsphing-4-enine 1-phosphate + ADP + H(+)</text>
        <dbReference type="Rhea" id="RHEA:17929"/>
        <dbReference type="ChEBI" id="CHEBI:15378"/>
        <dbReference type="ChEBI" id="CHEBI:30616"/>
        <dbReference type="ChEBI" id="CHEBI:52639"/>
        <dbReference type="ChEBI" id="CHEBI:57674"/>
        <dbReference type="ChEBI" id="CHEBI:456216"/>
        <dbReference type="EC" id="2.7.1.138"/>
    </reaction>
    <physiologicalReaction direction="left-to-right" evidence="27">
        <dbReference type="Rhea" id="RHEA:17930"/>
    </physiologicalReaction>
</comment>
<comment type="catalytic activity">
    <reaction evidence="17">
        <text>1-(9Z-octadecenoyl)-sn-glycerol + ATP = 1-(9Z-octadecenoyl)-sn-glycero-3-phosphate + ADP + H(+)</text>
        <dbReference type="Rhea" id="RHEA:41079"/>
        <dbReference type="ChEBI" id="CHEBI:15378"/>
        <dbReference type="ChEBI" id="CHEBI:30616"/>
        <dbReference type="ChEBI" id="CHEBI:74544"/>
        <dbReference type="ChEBI" id="CHEBI:75757"/>
        <dbReference type="ChEBI" id="CHEBI:456216"/>
    </reaction>
    <physiologicalReaction direction="left-to-right" evidence="17">
        <dbReference type="Rhea" id="RHEA:41080"/>
    </physiologicalReaction>
</comment>
<keyword evidence="11" id="KW-0443">Lipid metabolism</keyword>